<proteinExistence type="inferred from homology"/>
<dbReference type="InterPro" id="IPR020904">
    <property type="entry name" value="Sc_DH/Rdtase_CS"/>
</dbReference>
<evidence type="ECO:0000256" key="8">
    <source>
        <dbReference type="ARBA" id="ARBA00023136"/>
    </source>
</evidence>
<evidence type="ECO:0000313" key="12">
    <source>
        <dbReference type="EMBL" id="SSX05783.1"/>
    </source>
</evidence>
<keyword evidence="6" id="KW-0560">Oxidoreductase</keyword>
<evidence type="ECO:0000256" key="10">
    <source>
        <dbReference type="ARBA" id="ARBA00068717"/>
    </source>
</evidence>
<dbReference type="PROSITE" id="PS00061">
    <property type="entry name" value="ADH_SHORT"/>
    <property type="match status" value="1"/>
</dbReference>
<comment type="similarity">
    <text evidence="2">Belongs to the short-chain dehydrogenases/reductases (SDR) family.</text>
</comment>
<keyword evidence="5" id="KW-1133">Transmembrane helix</keyword>
<dbReference type="GO" id="GO:0052650">
    <property type="term" value="F:all-trans-retinol dehydrogenase (NADP+) activity"/>
    <property type="evidence" value="ECO:0007669"/>
    <property type="project" value="UniProtKB-ARBA"/>
</dbReference>
<evidence type="ECO:0000256" key="6">
    <source>
        <dbReference type="ARBA" id="ARBA00023002"/>
    </source>
</evidence>
<protein>
    <recommendedName>
        <fullName evidence="10">Short-chain dehydrogenase/reductase 3</fullName>
    </recommendedName>
    <alternativeName>
        <fullName evidence="11">Retinal short-chain dehydrogenase/reductase 1</fullName>
    </alternativeName>
</protein>
<evidence type="ECO:0000256" key="3">
    <source>
        <dbReference type="ARBA" id="ARBA00022692"/>
    </source>
</evidence>
<evidence type="ECO:0000256" key="2">
    <source>
        <dbReference type="ARBA" id="ARBA00006484"/>
    </source>
</evidence>
<dbReference type="PRINTS" id="PR00081">
    <property type="entry name" value="GDHRDH"/>
</dbReference>
<evidence type="ECO:0000256" key="11">
    <source>
        <dbReference type="ARBA" id="ARBA00082544"/>
    </source>
</evidence>
<sequence>MICCKKRKDLTDKIVLVTGGANGLGKELALKFAQLGCTIAIADLDIENAEKTMNEIVTQGSVARAYKVDVSKLDDIENLKLQIEQDLGIVDIVINNAAILYTKSIETEDPKELEKIINVNIMSVIWTTRVFLSEMKRRKSGHIVTICSMAGLVGSRHLHSYSTTKFAVRGFMDALYLKLNGEGYGNCIKTTTVFPWFIKTNENIEKYATKMYKYCDVLEMEDVVKKVVDGVRRNKRIVTIPGYYYLFVSNESSSVIVLKMFCCKRRKDLTDKVVLVTGGANGLGKAIALRFAEFGCKIAIADLDTENAEKTVKEILTRATCIAANAYKVDVSSLEEIENLKQDIEKDLGIVDIVVNNAGMLHTKSIEKEDPKILEKIIQVNLMSVIWTTRVFLGEMKRRKSGHIISISSTAGLVGSPNLHSYSTTKFAVRGFMDSLFIELNQEGYGIDIRTTTVYPWFINTNDNLTDKVVLVTGGANGLGRELAIQFAKLRCKIAIADLDIENAEKTVKEIVTQGICSDARAYKVDVSKLDDIENLKLQVEKDLGVLDIVVNNAAILYTKPIETEDPKELEKIIDVNVMSVIWTTRVFLGEMKRRKSGHIISISSIAGLAGGPNLHSYSTSKYAVRGFMDSLHLELNREGFGNYIKTTTVYPWYMNTRDDIQNYIKRTFKYCPVLDTKDVAKKVINGVRCNKRVVAVPWFFYFFGYVIL</sequence>
<evidence type="ECO:0000256" key="5">
    <source>
        <dbReference type="ARBA" id="ARBA00022989"/>
    </source>
</evidence>
<dbReference type="PANTHER" id="PTHR24322:SF748">
    <property type="entry name" value="FI23927P1-RELATED"/>
    <property type="match status" value="1"/>
</dbReference>
<keyword evidence="7" id="KW-0443">Lipid metabolism</keyword>
<dbReference type="OMA" id="FGETICA"/>
<dbReference type="FunFam" id="3.40.50.720:FF:000131">
    <property type="entry name" value="Short-chain dehydrogenase/reductase 3"/>
    <property type="match status" value="2"/>
</dbReference>
<dbReference type="GO" id="GO:0016020">
    <property type="term" value="C:membrane"/>
    <property type="evidence" value="ECO:0007669"/>
    <property type="project" value="UniProtKB-SubCell"/>
</dbReference>
<name>A0A336KRU9_CULSO</name>
<dbReference type="EMBL" id="UFQT01000652">
    <property type="protein sequence ID" value="SSX26142.1"/>
    <property type="molecule type" value="Genomic_DNA"/>
</dbReference>
<comment type="subcellular location">
    <subcellularLocation>
        <location evidence="1">Membrane</location>
        <topology evidence="1">Multi-pass membrane protein</topology>
    </subcellularLocation>
</comment>
<dbReference type="InterPro" id="IPR002347">
    <property type="entry name" value="SDR_fam"/>
</dbReference>
<keyword evidence="3" id="KW-0812">Transmembrane</keyword>
<reference evidence="12" key="1">
    <citation type="submission" date="2018-04" db="EMBL/GenBank/DDBJ databases">
        <authorList>
            <person name="Go L.Y."/>
            <person name="Mitchell J.A."/>
        </authorList>
    </citation>
    <scope>NUCLEOTIDE SEQUENCE</scope>
    <source>
        <tissue evidence="12">Whole organism</tissue>
    </source>
</reference>
<dbReference type="EMBL" id="UFQS01000652">
    <property type="protein sequence ID" value="SSX05783.1"/>
    <property type="molecule type" value="Genomic_DNA"/>
</dbReference>
<dbReference type="FunFam" id="3.40.50.720:FF:000084">
    <property type="entry name" value="Short-chain dehydrogenase reductase"/>
    <property type="match status" value="1"/>
</dbReference>
<dbReference type="PRINTS" id="PR00080">
    <property type="entry name" value="SDRFAMILY"/>
</dbReference>
<organism evidence="12">
    <name type="scientific">Culicoides sonorensis</name>
    <name type="common">Biting midge</name>
    <dbReference type="NCBI Taxonomy" id="179676"/>
    <lineage>
        <taxon>Eukaryota</taxon>
        <taxon>Metazoa</taxon>
        <taxon>Ecdysozoa</taxon>
        <taxon>Arthropoda</taxon>
        <taxon>Hexapoda</taxon>
        <taxon>Insecta</taxon>
        <taxon>Pterygota</taxon>
        <taxon>Neoptera</taxon>
        <taxon>Endopterygota</taxon>
        <taxon>Diptera</taxon>
        <taxon>Nematocera</taxon>
        <taxon>Chironomoidea</taxon>
        <taxon>Ceratopogonidae</taxon>
        <taxon>Ceratopogoninae</taxon>
        <taxon>Culicoides</taxon>
        <taxon>Monoculicoides</taxon>
    </lineage>
</organism>
<evidence type="ECO:0000256" key="9">
    <source>
        <dbReference type="ARBA" id="ARBA00059620"/>
    </source>
</evidence>
<dbReference type="InterPro" id="IPR036291">
    <property type="entry name" value="NAD(P)-bd_dom_sf"/>
</dbReference>
<dbReference type="AlphaFoldDB" id="A0A336KRU9"/>
<evidence type="ECO:0000313" key="13">
    <source>
        <dbReference type="EMBL" id="SSX26142.1"/>
    </source>
</evidence>
<dbReference type="Pfam" id="PF00106">
    <property type="entry name" value="adh_short"/>
    <property type="match status" value="3"/>
</dbReference>
<dbReference type="PANTHER" id="PTHR24322">
    <property type="entry name" value="PKSB"/>
    <property type="match status" value="1"/>
</dbReference>
<reference evidence="13" key="2">
    <citation type="submission" date="2018-07" db="EMBL/GenBank/DDBJ databases">
        <authorList>
            <person name="Quirk P.G."/>
            <person name="Krulwich T.A."/>
        </authorList>
    </citation>
    <scope>NUCLEOTIDE SEQUENCE</scope>
</reference>
<evidence type="ECO:0000256" key="4">
    <source>
        <dbReference type="ARBA" id="ARBA00022857"/>
    </source>
</evidence>
<dbReference type="VEuPathDB" id="VectorBase:CSON013149"/>
<dbReference type="SUPFAM" id="SSF51735">
    <property type="entry name" value="NAD(P)-binding Rossmann-fold domains"/>
    <property type="match status" value="3"/>
</dbReference>
<keyword evidence="8" id="KW-0472">Membrane</keyword>
<comment type="function">
    <text evidence="9">Catalyzes the reduction of all-trans-retinal to all-trans-retinol in the presence of NADPH.</text>
</comment>
<evidence type="ECO:0000256" key="7">
    <source>
        <dbReference type="ARBA" id="ARBA00023098"/>
    </source>
</evidence>
<dbReference type="Gene3D" id="3.40.50.720">
    <property type="entry name" value="NAD(P)-binding Rossmann-like Domain"/>
    <property type="match status" value="3"/>
</dbReference>
<keyword evidence="4" id="KW-0521">NADP</keyword>
<accession>A0A336KRU9</accession>
<gene>
    <name evidence="12" type="primary">CSON013149</name>
</gene>
<evidence type="ECO:0000256" key="1">
    <source>
        <dbReference type="ARBA" id="ARBA00004141"/>
    </source>
</evidence>
<dbReference type="GO" id="GO:0005811">
    <property type="term" value="C:lipid droplet"/>
    <property type="evidence" value="ECO:0007669"/>
    <property type="project" value="TreeGrafter"/>
</dbReference>